<feature type="region of interest" description="Disordered" evidence="1">
    <location>
        <begin position="56"/>
        <end position="82"/>
    </location>
</feature>
<organism evidence="2 3">
    <name type="scientific">Cotesia glomerata</name>
    <name type="common">Lepidopteran parasitic wasp</name>
    <name type="synonym">Apanteles glomeratus</name>
    <dbReference type="NCBI Taxonomy" id="32391"/>
    <lineage>
        <taxon>Eukaryota</taxon>
        <taxon>Metazoa</taxon>
        <taxon>Ecdysozoa</taxon>
        <taxon>Arthropoda</taxon>
        <taxon>Hexapoda</taxon>
        <taxon>Insecta</taxon>
        <taxon>Pterygota</taxon>
        <taxon>Neoptera</taxon>
        <taxon>Endopterygota</taxon>
        <taxon>Hymenoptera</taxon>
        <taxon>Apocrita</taxon>
        <taxon>Ichneumonoidea</taxon>
        <taxon>Braconidae</taxon>
        <taxon>Microgastrinae</taxon>
        <taxon>Cotesia</taxon>
    </lineage>
</organism>
<dbReference type="AlphaFoldDB" id="A0AAV7HZF8"/>
<evidence type="ECO:0000313" key="2">
    <source>
        <dbReference type="EMBL" id="KAH0540148.1"/>
    </source>
</evidence>
<dbReference type="Proteomes" id="UP000826195">
    <property type="component" value="Unassembled WGS sequence"/>
</dbReference>
<accession>A0AAV7HZF8</accession>
<sequence>YADARSFNPEGREHEKCDPIPPETVPETPFSETNRAKYELHQLASLPATGIYKTSSAVQKCGRGRSPGPTKPPKLPSAPDVRTTVASRLRSELHVVREVKRSADIYPPAEEEIESEKEKESDTSESNTDEIVNEFLSEEANEYRESTSCLSESDDMTIRINPDSLKDLIDSTTTPTLDKTIVVPRTFSPSPKSSDGHHAEDVVLAPETPTLVRERDTTEALIESTKHVEIVGSLSEEELPNSIQKIQTKPPSSSESEEPNLGDVQAIQLLTSRDGLTYVNLTSEGLYLWPSKENPGIILNEITNVHITERKWKIISTIDIGGLIHIQTWHSIIPASYLDSTRKCLSFFTKKECALLLRTESLQILERDRQNLVSRLQQLLSETIPITEADIRTRRTPCFGFVGKIAPTFKILRMELMPIPQIIGRETRSMAIRPQKQYLAIDALKDQYYLADEEHQKLSKNRDRPHLRT</sequence>
<feature type="region of interest" description="Disordered" evidence="1">
    <location>
        <begin position="101"/>
        <end position="130"/>
    </location>
</feature>
<protein>
    <submittedName>
        <fullName evidence="2">Uncharacterized protein</fullName>
    </submittedName>
</protein>
<evidence type="ECO:0000313" key="3">
    <source>
        <dbReference type="Proteomes" id="UP000826195"/>
    </source>
</evidence>
<feature type="non-terminal residue" evidence="2">
    <location>
        <position position="1"/>
    </location>
</feature>
<name>A0AAV7HZF8_COTGL</name>
<gene>
    <name evidence="2" type="ORF">KQX54_013363</name>
</gene>
<dbReference type="EMBL" id="JAHXZJ010002609">
    <property type="protein sequence ID" value="KAH0540148.1"/>
    <property type="molecule type" value="Genomic_DNA"/>
</dbReference>
<reference evidence="2 3" key="1">
    <citation type="journal article" date="2021" name="J. Hered.">
        <title>A chromosome-level genome assembly of the parasitoid wasp, Cotesia glomerata (Hymenoptera: Braconidae).</title>
        <authorList>
            <person name="Pinto B.J."/>
            <person name="Weis J.J."/>
            <person name="Gamble T."/>
            <person name="Ode P.J."/>
            <person name="Paul R."/>
            <person name="Zaspel J.M."/>
        </authorList>
    </citation>
    <scope>NUCLEOTIDE SEQUENCE [LARGE SCALE GENOMIC DNA]</scope>
    <source>
        <strain evidence="2">CgM1</strain>
    </source>
</reference>
<proteinExistence type="predicted"/>
<feature type="region of interest" description="Disordered" evidence="1">
    <location>
        <begin position="239"/>
        <end position="260"/>
    </location>
</feature>
<evidence type="ECO:0000256" key="1">
    <source>
        <dbReference type="SAM" id="MobiDB-lite"/>
    </source>
</evidence>
<feature type="region of interest" description="Disordered" evidence="1">
    <location>
        <begin position="1"/>
        <end position="30"/>
    </location>
</feature>
<comment type="caution">
    <text evidence="2">The sequence shown here is derived from an EMBL/GenBank/DDBJ whole genome shotgun (WGS) entry which is preliminary data.</text>
</comment>
<keyword evidence="3" id="KW-1185">Reference proteome</keyword>